<dbReference type="Gene3D" id="3.90.1150.10">
    <property type="entry name" value="Aspartate Aminotransferase, domain 1"/>
    <property type="match status" value="1"/>
</dbReference>
<dbReference type="InterPro" id="IPR015424">
    <property type="entry name" value="PyrdxlP-dep_Trfase"/>
</dbReference>
<name>A0A1H1SRQ2_9GAMM</name>
<dbReference type="AlphaFoldDB" id="A0A1H1SRQ2"/>
<proteinExistence type="inferred from homology"/>
<keyword evidence="3 5" id="KW-0663">Pyridoxal phosphate</keyword>
<evidence type="ECO:0000313" key="7">
    <source>
        <dbReference type="EMBL" id="SDS50697.1"/>
    </source>
</evidence>
<dbReference type="GO" id="GO:0004760">
    <property type="term" value="F:L-serine-pyruvate transaminase activity"/>
    <property type="evidence" value="ECO:0007669"/>
    <property type="project" value="TreeGrafter"/>
</dbReference>
<dbReference type="Proteomes" id="UP000243413">
    <property type="component" value="Chromosome I"/>
</dbReference>
<dbReference type="Gene3D" id="3.40.640.10">
    <property type="entry name" value="Type I PLP-dependent aspartate aminotransferase-like (Major domain)"/>
    <property type="match status" value="1"/>
</dbReference>
<keyword evidence="7" id="KW-0032">Aminotransferase</keyword>
<evidence type="ECO:0000256" key="1">
    <source>
        <dbReference type="ARBA" id="ARBA00001933"/>
    </source>
</evidence>
<feature type="domain" description="Aminotransferase class V" evidence="6">
    <location>
        <begin position="22"/>
        <end position="290"/>
    </location>
</feature>
<comment type="similarity">
    <text evidence="2">Belongs to the class-V pyridoxal-phosphate-dependent aminotransferase family.</text>
</comment>
<protein>
    <submittedName>
        <fullName evidence="7">Aspartate aminotransferase</fullName>
    </submittedName>
</protein>
<sequence length="374" mass="40531">MSKLVPAIDPDGLLEYSVVFTDRSLNHMSQTFQQVMLDISSTLKGVYNANAVAVVPGGGTFGMEAVARQFAQDKKCLVIRNGWFSYRWSQIFEMGRIPASETVLKASKSDASSQPEFAPAAIADVVAEIRANKPEVVFAPHVETAAGIILPDDYLRAVADAVHEVGGLFVLDCVASGTVWVDMQACGIDVLISAPQKGWSASPCSALVMFSERAEKALETTTSSSFAADLKKWRQIMQAYENGGHAYHATMPTDALKAFRDTMLETRDYGFEKVKQEQLELGRTVRELMRDKGFKSVAADGFGAPGVVVSYTSEDGLQSGKAFGALGLQTAAGVPLMCDEPESFKTFRIGLFGLDKLHNIDRTVLTLKHALEAL</sequence>
<dbReference type="RefSeq" id="WP_092288446.1">
    <property type="nucleotide sequence ID" value="NZ_LT629763.1"/>
</dbReference>
<evidence type="ECO:0000313" key="8">
    <source>
        <dbReference type="Proteomes" id="UP000243413"/>
    </source>
</evidence>
<dbReference type="EMBL" id="LT629763">
    <property type="protein sequence ID" value="SDS50697.1"/>
    <property type="molecule type" value="Genomic_DNA"/>
</dbReference>
<evidence type="ECO:0000259" key="6">
    <source>
        <dbReference type="Pfam" id="PF00266"/>
    </source>
</evidence>
<comment type="cofactor">
    <cofactor evidence="1 5">
        <name>pyridoxal 5'-phosphate</name>
        <dbReference type="ChEBI" id="CHEBI:597326"/>
    </cofactor>
</comment>
<dbReference type="SUPFAM" id="SSF53383">
    <property type="entry name" value="PLP-dependent transferases"/>
    <property type="match status" value="1"/>
</dbReference>
<dbReference type="PANTHER" id="PTHR21152:SF40">
    <property type="entry name" value="ALANINE--GLYOXYLATE AMINOTRANSFERASE"/>
    <property type="match status" value="1"/>
</dbReference>
<dbReference type="GO" id="GO:0019265">
    <property type="term" value="P:glycine biosynthetic process, by transamination of glyoxylate"/>
    <property type="evidence" value="ECO:0007669"/>
    <property type="project" value="TreeGrafter"/>
</dbReference>
<reference evidence="8" key="1">
    <citation type="submission" date="2016-10" db="EMBL/GenBank/DDBJ databases">
        <authorList>
            <person name="Varghese N."/>
            <person name="Submissions S."/>
        </authorList>
    </citation>
    <scope>NUCLEOTIDE SEQUENCE [LARGE SCALE GENOMIC DNA]</scope>
    <source>
        <strain evidence="8">JCM 14963</strain>
    </source>
</reference>
<dbReference type="PANTHER" id="PTHR21152">
    <property type="entry name" value="AMINOTRANSFERASE CLASS V"/>
    <property type="match status" value="1"/>
</dbReference>
<feature type="binding site" evidence="4">
    <location>
        <position position="348"/>
    </location>
    <ligand>
        <name>substrate</name>
    </ligand>
</feature>
<accession>A0A1H1SRQ2</accession>
<dbReference type="InterPro" id="IPR015421">
    <property type="entry name" value="PyrdxlP-dep_Trfase_major"/>
</dbReference>
<evidence type="ECO:0000256" key="4">
    <source>
        <dbReference type="PIRSR" id="PIRSR000524-1"/>
    </source>
</evidence>
<dbReference type="InterPro" id="IPR000192">
    <property type="entry name" value="Aminotrans_V_dom"/>
</dbReference>
<dbReference type="PIRSF" id="PIRSF000524">
    <property type="entry name" value="SPT"/>
    <property type="match status" value="1"/>
</dbReference>
<evidence type="ECO:0000256" key="2">
    <source>
        <dbReference type="ARBA" id="ARBA00009236"/>
    </source>
</evidence>
<keyword evidence="7" id="KW-0808">Transferase</keyword>
<dbReference type="InterPro" id="IPR015422">
    <property type="entry name" value="PyrdxlP-dep_Trfase_small"/>
</dbReference>
<dbReference type="Pfam" id="PF00266">
    <property type="entry name" value="Aminotran_5"/>
    <property type="match status" value="1"/>
</dbReference>
<feature type="modified residue" description="N6-(pyridoxal phosphate)lysine" evidence="5">
    <location>
        <position position="197"/>
    </location>
</feature>
<dbReference type="OrthoDB" id="9766472at2"/>
<dbReference type="GO" id="GO:0008453">
    <property type="term" value="F:alanine-glyoxylate transaminase activity"/>
    <property type="evidence" value="ECO:0007669"/>
    <property type="project" value="TreeGrafter"/>
</dbReference>
<dbReference type="STRING" id="472181.SAMN05216271_2074"/>
<organism evidence="7 8">
    <name type="scientific">Halopseudomonas sabulinigri</name>
    <dbReference type="NCBI Taxonomy" id="472181"/>
    <lineage>
        <taxon>Bacteria</taxon>
        <taxon>Pseudomonadati</taxon>
        <taxon>Pseudomonadota</taxon>
        <taxon>Gammaproteobacteria</taxon>
        <taxon>Pseudomonadales</taxon>
        <taxon>Pseudomonadaceae</taxon>
        <taxon>Halopseudomonas</taxon>
    </lineage>
</organism>
<dbReference type="InterPro" id="IPR024169">
    <property type="entry name" value="SP_NH2Trfase/AEP_transaminase"/>
</dbReference>
<gene>
    <name evidence="7" type="ORF">SAMN05216271_2074</name>
</gene>
<evidence type="ECO:0000256" key="3">
    <source>
        <dbReference type="ARBA" id="ARBA00022898"/>
    </source>
</evidence>
<evidence type="ECO:0000256" key="5">
    <source>
        <dbReference type="PIRSR" id="PIRSR000524-50"/>
    </source>
</evidence>